<sequence>MEMSSPLAAMHPPPIPGPWGYRRDLPQSKPLFGGAHSMGPNSFNFRDLSMKKKSGGDYFTLQPMRGSSPTTSLAADMSSNLHMDQSPQLQTPRRSLFTSNLFQQLDTREITTPLARWEGVTTPPIPSSSPGFAPDSMDISPLPHKAPFSFINDRLLPLPSPSPEVTPGSDSDMLTPCDELPTPPTYSTPSLEVPRPVSAADRRKSALLRPSLSRHKNYSTNTVSFKDQEKPTSTPLPAFQFGCGDFARNSSSLSLDECFTASPPQERRPTSNGSLFASKPKPFSLNSTAARANGSPLAAVRKPAGPPSRRPSKFRRSLSMFESPGEVMNAKQEQDDYQPSGLQSVMDVDDANPLKLPHFTTSEPESLPRITHETLVEVLDGAYDHLYDNKVVIDCRFEYEYNGGHIEGALNFCDKEKLAERLFQAPSSENTLLVLHCEYSAHRAPLMAKFVRSQDRKENAHQYPYLSFPEVYILDGGYSSFYHAHATRCYPQNYLRMDAKEHEQSCERGLNKLKFKSRAKLNRATTFTFGQHCQMEDSPTAMGRTRSGNNLFTLGNDSPELGRVNAASRRLASY</sequence>
<proteinExistence type="inferred from homology"/>
<keyword evidence="3 10" id="KW-0132">Cell division</keyword>
<dbReference type="GO" id="GO:0110032">
    <property type="term" value="P:positive regulation of G2/MI transition of meiotic cell cycle"/>
    <property type="evidence" value="ECO:0007669"/>
    <property type="project" value="TreeGrafter"/>
</dbReference>
<feature type="region of interest" description="Disordered" evidence="11">
    <location>
        <begin position="258"/>
        <end position="314"/>
    </location>
</feature>
<reference evidence="13" key="1">
    <citation type="submission" date="2021-05" db="EMBL/GenBank/DDBJ databases">
        <authorList>
            <person name="Stam R."/>
        </authorList>
    </citation>
    <scope>NUCLEOTIDE SEQUENCE</scope>
    <source>
        <strain evidence="13">CS162</strain>
    </source>
</reference>
<dbReference type="PANTHER" id="PTHR10828:SF17">
    <property type="entry name" value="PROTEIN-TYROSINE-PHOSPHATASE"/>
    <property type="match status" value="1"/>
</dbReference>
<dbReference type="AlphaFoldDB" id="A0A8J2IDC0"/>
<keyword evidence="7 10" id="KW-0131">Cell cycle</keyword>
<evidence type="ECO:0000256" key="5">
    <source>
        <dbReference type="ARBA" id="ARBA00022801"/>
    </source>
</evidence>
<dbReference type="EC" id="3.1.3.48" evidence="2 10"/>
<dbReference type="GeneID" id="67011821"/>
<dbReference type="InterPro" id="IPR036873">
    <property type="entry name" value="Rhodanese-like_dom_sf"/>
</dbReference>
<evidence type="ECO:0000256" key="7">
    <source>
        <dbReference type="ARBA" id="ARBA00023306"/>
    </source>
</evidence>
<dbReference type="InterPro" id="IPR001763">
    <property type="entry name" value="Rhodanese-like_dom"/>
</dbReference>
<name>A0A8J2IDC0_9PLEO</name>
<keyword evidence="5 10" id="KW-0378">Hydrolase</keyword>
<dbReference type="Gene3D" id="3.40.250.10">
    <property type="entry name" value="Rhodanese-like domain"/>
    <property type="match status" value="1"/>
</dbReference>
<evidence type="ECO:0000256" key="9">
    <source>
        <dbReference type="ARBA" id="ARBA00067190"/>
    </source>
</evidence>
<evidence type="ECO:0000256" key="10">
    <source>
        <dbReference type="RuleBase" id="RU368028"/>
    </source>
</evidence>
<dbReference type="GO" id="GO:0005634">
    <property type="term" value="C:nucleus"/>
    <property type="evidence" value="ECO:0007669"/>
    <property type="project" value="TreeGrafter"/>
</dbReference>
<dbReference type="Pfam" id="PF00581">
    <property type="entry name" value="Rhodanese"/>
    <property type="match status" value="1"/>
</dbReference>
<comment type="similarity">
    <text evidence="1 10">Belongs to the MPI phosphatase family.</text>
</comment>
<comment type="caution">
    <text evidence="13">The sequence shown here is derived from an EMBL/GenBank/DDBJ whole genome shotgun (WGS) entry which is preliminary data.</text>
</comment>
<keyword evidence="4 10" id="KW-0498">Mitosis</keyword>
<evidence type="ECO:0000256" key="8">
    <source>
        <dbReference type="ARBA" id="ARBA00051722"/>
    </source>
</evidence>
<protein>
    <recommendedName>
        <fullName evidence="9 10">M-phase inducer phosphatase</fullName>
        <ecNumber evidence="2 10">3.1.3.48</ecNumber>
    </recommendedName>
</protein>
<comment type="function">
    <text evidence="10">Tyrosine protein phosphatase which functions as a dosage-dependent inducer of mitotic progression.</text>
</comment>
<dbReference type="GO" id="GO:0000086">
    <property type="term" value="P:G2/M transition of mitotic cell cycle"/>
    <property type="evidence" value="ECO:0007669"/>
    <property type="project" value="TreeGrafter"/>
</dbReference>
<dbReference type="Proteomes" id="UP000676310">
    <property type="component" value="Unassembled WGS sequence"/>
</dbReference>
<keyword evidence="6 10" id="KW-0904">Protein phosphatase</keyword>
<dbReference type="InterPro" id="IPR000751">
    <property type="entry name" value="MPI_Phosphatase"/>
</dbReference>
<dbReference type="EMBL" id="CAJRGZ010000030">
    <property type="protein sequence ID" value="CAG5186271.1"/>
    <property type="molecule type" value="Genomic_DNA"/>
</dbReference>
<dbReference type="GO" id="GO:0005737">
    <property type="term" value="C:cytoplasm"/>
    <property type="evidence" value="ECO:0007669"/>
    <property type="project" value="TreeGrafter"/>
</dbReference>
<gene>
    <name evidence="13" type="ORF">ALTATR162_LOCUS11538</name>
</gene>
<dbReference type="GO" id="GO:0051301">
    <property type="term" value="P:cell division"/>
    <property type="evidence" value="ECO:0007669"/>
    <property type="project" value="UniProtKB-UniRule"/>
</dbReference>
<dbReference type="CDD" id="cd01530">
    <property type="entry name" value="Cdc25"/>
    <property type="match status" value="1"/>
</dbReference>
<dbReference type="GO" id="GO:0010971">
    <property type="term" value="P:positive regulation of G2/M transition of mitotic cell cycle"/>
    <property type="evidence" value="ECO:0007669"/>
    <property type="project" value="TreeGrafter"/>
</dbReference>
<evidence type="ECO:0000313" key="13">
    <source>
        <dbReference type="EMBL" id="CAG5186271.1"/>
    </source>
</evidence>
<dbReference type="PROSITE" id="PS50206">
    <property type="entry name" value="RHODANESE_3"/>
    <property type="match status" value="1"/>
</dbReference>
<dbReference type="PANTHER" id="PTHR10828">
    <property type="entry name" value="M-PHASE INDUCER PHOSPHATASE DUAL SPECIFICITY PHOSPHATASE CDC25"/>
    <property type="match status" value="1"/>
</dbReference>
<dbReference type="RefSeq" id="XP_043175115.1">
    <property type="nucleotide sequence ID" value="XM_043319180.1"/>
</dbReference>
<keyword evidence="14" id="KW-1185">Reference proteome</keyword>
<evidence type="ECO:0000313" key="14">
    <source>
        <dbReference type="Proteomes" id="UP000676310"/>
    </source>
</evidence>
<dbReference type="SMART" id="SM00450">
    <property type="entry name" value="RHOD"/>
    <property type="match status" value="1"/>
</dbReference>
<organism evidence="13 14">
    <name type="scientific">Alternaria atra</name>
    <dbReference type="NCBI Taxonomy" id="119953"/>
    <lineage>
        <taxon>Eukaryota</taxon>
        <taxon>Fungi</taxon>
        <taxon>Dikarya</taxon>
        <taxon>Ascomycota</taxon>
        <taxon>Pezizomycotina</taxon>
        <taxon>Dothideomycetes</taxon>
        <taxon>Pleosporomycetidae</taxon>
        <taxon>Pleosporales</taxon>
        <taxon>Pleosporineae</taxon>
        <taxon>Pleosporaceae</taxon>
        <taxon>Alternaria</taxon>
        <taxon>Alternaria sect. Ulocladioides</taxon>
    </lineage>
</organism>
<evidence type="ECO:0000256" key="11">
    <source>
        <dbReference type="SAM" id="MobiDB-lite"/>
    </source>
</evidence>
<evidence type="ECO:0000256" key="1">
    <source>
        <dbReference type="ARBA" id="ARBA00011065"/>
    </source>
</evidence>
<dbReference type="GO" id="GO:0004725">
    <property type="term" value="F:protein tyrosine phosphatase activity"/>
    <property type="evidence" value="ECO:0007669"/>
    <property type="project" value="UniProtKB-UniRule"/>
</dbReference>
<feature type="region of interest" description="Disordered" evidence="11">
    <location>
        <begin position="159"/>
        <end position="202"/>
    </location>
</feature>
<dbReference type="FunFam" id="3.40.250.10:FF:000021">
    <property type="entry name" value="M-phase inducer phosphatase cdc-25.2"/>
    <property type="match status" value="1"/>
</dbReference>
<comment type="catalytic activity">
    <reaction evidence="8 10">
        <text>O-phospho-L-tyrosyl-[protein] + H2O = L-tyrosyl-[protein] + phosphate</text>
        <dbReference type="Rhea" id="RHEA:10684"/>
        <dbReference type="Rhea" id="RHEA-COMP:10136"/>
        <dbReference type="Rhea" id="RHEA-COMP:20101"/>
        <dbReference type="ChEBI" id="CHEBI:15377"/>
        <dbReference type="ChEBI" id="CHEBI:43474"/>
        <dbReference type="ChEBI" id="CHEBI:46858"/>
        <dbReference type="ChEBI" id="CHEBI:61978"/>
        <dbReference type="EC" id="3.1.3.48"/>
    </reaction>
</comment>
<evidence type="ECO:0000256" key="2">
    <source>
        <dbReference type="ARBA" id="ARBA00013064"/>
    </source>
</evidence>
<evidence type="ECO:0000256" key="3">
    <source>
        <dbReference type="ARBA" id="ARBA00022618"/>
    </source>
</evidence>
<evidence type="ECO:0000259" key="12">
    <source>
        <dbReference type="PROSITE" id="PS50206"/>
    </source>
</evidence>
<dbReference type="OrthoDB" id="26523at2759"/>
<dbReference type="SUPFAM" id="SSF52821">
    <property type="entry name" value="Rhodanese/Cell cycle control phosphatase"/>
    <property type="match status" value="1"/>
</dbReference>
<evidence type="ECO:0000256" key="6">
    <source>
        <dbReference type="ARBA" id="ARBA00022912"/>
    </source>
</evidence>
<dbReference type="PRINTS" id="PR00716">
    <property type="entry name" value="MPIPHPHTASE"/>
</dbReference>
<accession>A0A8J2IDC0</accession>
<feature type="domain" description="Rhodanese" evidence="12">
    <location>
        <begin position="386"/>
        <end position="490"/>
    </location>
</feature>
<evidence type="ECO:0000256" key="4">
    <source>
        <dbReference type="ARBA" id="ARBA00022776"/>
    </source>
</evidence>